<keyword evidence="1" id="KW-0812">Transmembrane</keyword>
<organism evidence="2 3">
    <name type="scientific">Medicago truncatula</name>
    <name type="common">Barrel medic</name>
    <name type="synonym">Medicago tribuloides</name>
    <dbReference type="NCBI Taxonomy" id="3880"/>
    <lineage>
        <taxon>Eukaryota</taxon>
        <taxon>Viridiplantae</taxon>
        <taxon>Streptophyta</taxon>
        <taxon>Embryophyta</taxon>
        <taxon>Tracheophyta</taxon>
        <taxon>Spermatophyta</taxon>
        <taxon>Magnoliopsida</taxon>
        <taxon>eudicotyledons</taxon>
        <taxon>Gunneridae</taxon>
        <taxon>Pentapetalae</taxon>
        <taxon>rosids</taxon>
        <taxon>fabids</taxon>
        <taxon>Fabales</taxon>
        <taxon>Fabaceae</taxon>
        <taxon>Papilionoideae</taxon>
        <taxon>50 kb inversion clade</taxon>
        <taxon>NPAAA clade</taxon>
        <taxon>Hologalegina</taxon>
        <taxon>IRL clade</taxon>
        <taxon>Trifolieae</taxon>
        <taxon>Medicago</taxon>
    </lineage>
</organism>
<gene>
    <name evidence="2" type="ORF">MtrunA17_Chr4g0005531</name>
</gene>
<proteinExistence type="predicted"/>
<evidence type="ECO:0000256" key="1">
    <source>
        <dbReference type="SAM" id="Phobius"/>
    </source>
</evidence>
<evidence type="ECO:0000313" key="3">
    <source>
        <dbReference type="Proteomes" id="UP000265566"/>
    </source>
</evidence>
<evidence type="ECO:0000313" key="2">
    <source>
        <dbReference type="EMBL" id="RHN58731.1"/>
    </source>
</evidence>
<keyword evidence="1" id="KW-1133">Transmembrane helix</keyword>
<dbReference type="EMBL" id="PSQE01000004">
    <property type="protein sequence ID" value="RHN58731.1"/>
    <property type="molecule type" value="Genomic_DNA"/>
</dbReference>
<dbReference type="Proteomes" id="UP000265566">
    <property type="component" value="Chromosome 4"/>
</dbReference>
<name>A0A396I1K9_MEDTR</name>
<dbReference type="AlphaFoldDB" id="A0A396I1K9"/>
<accession>A0A396I1K9</accession>
<protein>
    <recommendedName>
        <fullName evidence="4">Transmembrane protein</fullName>
    </recommendedName>
</protein>
<dbReference type="Gramene" id="rna20670">
    <property type="protein sequence ID" value="RHN58731.1"/>
    <property type="gene ID" value="gene20670"/>
</dbReference>
<reference evidence="3" key="1">
    <citation type="journal article" date="2018" name="Nat. Plants">
        <title>Whole-genome landscape of Medicago truncatula symbiotic genes.</title>
        <authorList>
            <person name="Pecrix Y."/>
            <person name="Staton S.E."/>
            <person name="Sallet E."/>
            <person name="Lelandais-Briere C."/>
            <person name="Moreau S."/>
            <person name="Carrere S."/>
            <person name="Blein T."/>
            <person name="Jardinaud M.F."/>
            <person name="Latrasse D."/>
            <person name="Zouine M."/>
            <person name="Zahm M."/>
            <person name="Kreplak J."/>
            <person name="Mayjonade B."/>
            <person name="Satge C."/>
            <person name="Perez M."/>
            <person name="Cauet S."/>
            <person name="Marande W."/>
            <person name="Chantry-Darmon C."/>
            <person name="Lopez-Roques C."/>
            <person name="Bouchez O."/>
            <person name="Berard A."/>
            <person name="Debelle F."/>
            <person name="Munos S."/>
            <person name="Bendahmane A."/>
            <person name="Berges H."/>
            <person name="Niebel A."/>
            <person name="Buitink J."/>
            <person name="Frugier F."/>
            <person name="Benhamed M."/>
            <person name="Crespi M."/>
            <person name="Gouzy J."/>
            <person name="Gamas P."/>
        </authorList>
    </citation>
    <scope>NUCLEOTIDE SEQUENCE [LARGE SCALE GENOMIC DNA]</scope>
    <source>
        <strain evidence="3">cv. Jemalong A17</strain>
    </source>
</reference>
<evidence type="ECO:0008006" key="4">
    <source>
        <dbReference type="Google" id="ProtNLM"/>
    </source>
</evidence>
<feature type="transmembrane region" description="Helical" evidence="1">
    <location>
        <begin position="59"/>
        <end position="78"/>
    </location>
</feature>
<comment type="caution">
    <text evidence="2">The sequence shown here is derived from an EMBL/GenBank/DDBJ whole genome shotgun (WGS) entry which is preliminary data.</text>
</comment>
<keyword evidence="1" id="KW-0472">Membrane</keyword>
<sequence length="79" mass="8895">MSSSVDSKNDQMVLFHFVNPHSRSVYIWDCLSQSSCILMFSRGCARGMTSLFLLLPQSSSTPCLALHVLYFVVISFMLI</sequence>